<evidence type="ECO:0000256" key="5">
    <source>
        <dbReference type="ARBA" id="ARBA00023274"/>
    </source>
</evidence>
<dbReference type="PROSITE" id="PS00052">
    <property type="entry name" value="RIBOSOMAL_S7"/>
    <property type="match status" value="1"/>
</dbReference>
<evidence type="ECO:0000256" key="3">
    <source>
        <dbReference type="ARBA" id="ARBA00022884"/>
    </source>
</evidence>
<keyword evidence="5 6" id="KW-0687">Ribonucleoprotein</keyword>
<dbReference type="CDD" id="cd14871">
    <property type="entry name" value="uS7_Chloroplast"/>
    <property type="match status" value="1"/>
</dbReference>
<dbReference type="GO" id="GO:0015935">
    <property type="term" value="C:small ribosomal subunit"/>
    <property type="evidence" value="ECO:0007669"/>
    <property type="project" value="InterPro"/>
</dbReference>
<feature type="domain" description="Small ribosomal subunit protein uS7" evidence="8">
    <location>
        <begin position="2"/>
        <end position="149"/>
    </location>
</feature>
<sequence>MSRRKAAKKRFVNPDPIYNSIIVSMMINRILLKGKKSLAQHILYQSMKNIKESTQIDPLEVLKKAITNATPIIEVKPRRVGGATYQVPVEVKSERGNSLALRFIIRSARNRPGKNIISKLVNEIIDAYNNTGNSVKKKDEIHKIAESNKAFANLRF</sequence>
<comment type="similarity">
    <text evidence="1 6 7">Belongs to the universal ribosomal protein uS7 family.</text>
</comment>
<dbReference type="GO" id="GO:0009507">
    <property type="term" value="C:chloroplast"/>
    <property type="evidence" value="ECO:0007669"/>
    <property type="project" value="UniProtKB-SubCell"/>
</dbReference>
<protein>
    <recommendedName>
        <fullName evidence="6">Small ribosomal subunit protein uS7c</fullName>
    </recommendedName>
</protein>
<evidence type="ECO:0000256" key="6">
    <source>
        <dbReference type="HAMAP-Rule" id="MF_00480"/>
    </source>
</evidence>
<dbReference type="HAMAP" id="MF_00480_B">
    <property type="entry name" value="Ribosomal_uS7_B"/>
    <property type="match status" value="1"/>
</dbReference>
<dbReference type="Gene3D" id="1.10.455.10">
    <property type="entry name" value="Ribosomal protein S7 domain"/>
    <property type="match status" value="1"/>
</dbReference>
<keyword evidence="2 6" id="KW-0699">rRNA-binding</keyword>
<geneLocation type="chloroplast" evidence="9"/>
<evidence type="ECO:0000313" key="9">
    <source>
        <dbReference type="EMBL" id="AKL39053.1"/>
    </source>
</evidence>
<dbReference type="SUPFAM" id="SSF47973">
    <property type="entry name" value="Ribosomal protein S7"/>
    <property type="match status" value="1"/>
</dbReference>
<dbReference type="GO" id="GO:0006412">
    <property type="term" value="P:translation"/>
    <property type="evidence" value="ECO:0007669"/>
    <property type="project" value="UniProtKB-UniRule"/>
</dbReference>
<dbReference type="InterPro" id="IPR023798">
    <property type="entry name" value="Ribosomal_uS7_dom"/>
</dbReference>
<dbReference type="InterPro" id="IPR000235">
    <property type="entry name" value="Ribosomal_uS7"/>
</dbReference>
<evidence type="ECO:0000256" key="2">
    <source>
        <dbReference type="ARBA" id="ARBA00022730"/>
    </source>
</evidence>
<dbReference type="PIRSF" id="PIRSF002122">
    <property type="entry name" value="RPS7p_RPS7a_RPS5e_RPS7o"/>
    <property type="match status" value="1"/>
</dbReference>
<dbReference type="NCBIfam" id="TIGR01029">
    <property type="entry name" value="rpsG_bact"/>
    <property type="match status" value="1"/>
</dbReference>
<accession>A0A0G3SI68</accession>
<dbReference type="FunFam" id="1.10.455.10:FF:000001">
    <property type="entry name" value="30S ribosomal protein S7"/>
    <property type="match status" value="1"/>
</dbReference>
<gene>
    <name evidence="6 9" type="primary">rps7</name>
</gene>
<dbReference type="AlphaFoldDB" id="A0A0G3SI68"/>
<dbReference type="EMBL" id="KP410781">
    <property type="protein sequence ID" value="AKL39053.1"/>
    <property type="molecule type" value="Genomic_DNA"/>
</dbReference>
<organism evidence="9">
    <name type="scientific">Cryptoglena skujai</name>
    <dbReference type="NCBI Taxonomy" id="161229"/>
    <lineage>
        <taxon>Eukaryota</taxon>
        <taxon>Discoba</taxon>
        <taxon>Euglenozoa</taxon>
        <taxon>Euglenida</taxon>
        <taxon>Spirocuta</taxon>
        <taxon>Euglenophyceae</taxon>
        <taxon>Euglenales</taxon>
        <taxon>Euglenaceae</taxon>
        <taxon>Cryptoglena</taxon>
    </lineage>
</organism>
<dbReference type="Pfam" id="PF00177">
    <property type="entry name" value="Ribosomal_S7"/>
    <property type="match status" value="1"/>
</dbReference>
<dbReference type="GO" id="GO:0019843">
    <property type="term" value="F:rRNA binding"/>
    <property type="evidence" value="ECO:0007669"/>
    <property type="project" value="UniProtKB-UniRule"/>
</dbReference>
<comment type="subcellular location">
    <subcellularLocation>
        <location evidence="6">Plastid</location>
        <location evidence="6">Chloroplast</location>
    </subcellularLocation>
</comment>
<dbReference type="InterPro" id="IPR036823">
    <property type="entry name" value="Ribosomal_uS7_dom_sf"/>
</dbReference>
<comment type="subunit">
    <text evidence="6">Part of the 30S ribosomal subunit.</text>
</comment>
<dbReference type="GeneID" id="24571321"/>
<dbReference type="InterPro" id="IPR020606">
    <property type="entry name" value="Ribosomal_uS7_CS"/>
</dbReference>
<evidence type="ECO:0000259" key="8">
    <source>
        <dbReference type="Pfam" id="PF00177"/>
    </source>
</evidence>
<keyword evidence="9" id="KW-0934">Plastid</keyword>
<keyword evidence="4 6" id="KW-0689">Ribosomal protein</keyword>
<name>A0A0G3SI68_9EUGL</name>
<keyword evidence="3 6" id="KW-0694">RNA-binding</keyword>
<keyword evidence="9" id="KW-0150">Chloroplast</keyword>
<evidence type="ECO:0000256" key="4">
    <source>
        <dbReference type="ARBA" id="ARBA00022980"/>
    </source>
</evidence>
<evidence type="ECO:0000256" key="1">
    <source>
        <dbReference type="ARBA" id="ARBA00007151"/>
    </source>
</evidence>
<proteinExistence type="inferred from homology"/>
<dbReference type="GO" id="GO:0003735">
    <property type="term" value="F:structural constituent of ribosome"/>
    <property type="evidence" value="ECO:0007669"/>
    <property type="project" value="InterPro"/>
</dbReference>
<dbReference type="PANTHER" id="PTHR11205">
    <property type="entry name" value="RIBOSOMAL PROTEIN S7"/>
    <property type="match status" value="1"/>
</dbReference>
<dbReference type="RefSeq" id="YP_009145428.1">
    <property type="nucleotide sequence ID" value="NC_027286.1"/>
</dbReference>
<dbReference type="InterPro" id="IPR005717">
    <property type="entry name" value="Ribosomal_uS7_bac/org-type"/>
</dbReference>
<evidence type="ECO:0000256" key="7">
    <source>
        <dbReference type="RuleBase" id="RU003619"/>
    </source>
</evidence>
<comment type="function">
    <text evidence="6">One of the primary rRNA binding proteins, it binds directly to 16S rRNA where it nucleates assembly of the head domain of the 30S subunit.</text>
</comment>
<reference evidence="9" key="1">
    <citation type="journal article" date="2015" name="J. Eukaryot. Microbiol.">
        <title>Chloroplast Genome Evolution in the Euglenaceae.</title>
        <authorList>
            <person name="Bennett M.S."/>
            <person name="Triemer R.E."/>
        </authorList>
    </citation>
    <scope>NUCLEOTIDE SEQUENCE</scope>
    <source>
        <strain evidence="9">SAG 10.88</strain>
    </source>
</reference>